<feature type="region of interest" description="Disordered" evidence="1">
    <location>
        <begin position="111"/>
        <end position="131"/>
    </location>
</feature>
<keyword evidence="3" id="KW-1185">Reference proteome</keyword>
<gene>
    <name evidence="2" type="ORF">F3Y22_tig00012764pilonHSYRG00001</name>
</gene>
<feature type="compositionally biased region" description="Low complexity" evidence="1">
    <location>
        <begin position="500"/>
        <end position="511"/>
    </location>
</feature>
<feature type="region of interest" description="Disordered" evidence="1">
    <location>
        <begin position="209"/>
        <end position="249"/>
    </location>
</feature>
<accession>A0A6A3C597</accession>
<dbReference type="PANTHER" id="PTHR34371:SF6">
    <property type="entry name" value="MEMBRANE-ASSOCIATED KINASE REGULATOR 6"/>
    <property type="match status" value="1"/>
</dbReference>
<sequence length="608" mass="68289">MASECESEEIPAPTLSLYSLPSKAKEPSGMTTPSIHTSVSVPFQWEEEPGKPRLCAATASQSKPHSARCLELPPRLLAEAKVSNMPSPTTVLDGLDSAGRFVSQTLSFRKGGSYRSPDDRRVSKERAEFGSSRWRSFRKPGQVVQGSFELSSTPVIDCGGDGSGAQVKITRVRRKGSLLGLYQSRSHVLVERDVGLKLLANNISYTTSGKEKKKLVQRRGYHNPRATRRPPPLPPPPRRSAAATTPNEGYRRFCQPHTCRHFSMSHHKFSDSPKTPICDWSEECLDEPAREKKENTQQPPNPQNRKKEEEKKKRSLPRQRTPNVTGKLKIPKVQCGVHFDPLGDHGVLVGPILITDLMAPAAAMPVSRKPSNYDEISMQQSLFSDSLKDLKNLRSQSTQDLSILNCPTPMMTKSRYHLGSVTYKVNDLLDKKVEEVPGTEIRVSSIEQRLRTCREYIDHEGISQQSPVINMPTYHKRYILPGNDSFIKGRSPSPSPRPPQQSSTFSFTTTTPRKELDKQTVTPRRFPLLRSGSMSRPTTPNKSRPTTPNSAGARLRYPSEPRKSASMQLQTEKYTEQVPSKSKRLLKALLSRRKSKRVEMLYSYLNEY</sequence>
<proteinExistence type="predicted"/>
<name>A0A6A3C597_HIBSY</name>
<comment type="caution">
    <text evidence="2">The sequence shown here is derived from an EMBL/GenBank/DDBJ whole genome shotgun (WGS) entry which is preliminary data.</text>
</comment>
<feature type="region of interest" description="Disordered" evidence="1">
    <location>
        <begin position="1"/>
        <end position="39"/>
    </location>
</feature>
<dbReference type="Proteomes" id="UP000436088">
    <property type="component" value="Unassembled WGS sequence"/>
</dbReference>
<feature type="compositionally biased region" description="Basic residues" evidence="1">
    <location>
        <begin position="211"/>
        <end position="228"/>
    </location>
</feature>
<feature type="compositionally biased region" description="Basic and acidic residues" evidence="1">
    <location>
        <begin position="116"/>
        <end position="128"/>
    </location>
</feature>
<feature type="region of interest" description="Disordered" evidence="1">
    <location>
        <begin position="289"/>
        <end position="324"/>
    </location>
</feature>
<evidence type="ECO:0000313" key="2">
    <source>
        <dbReference type="EMBL" id="KAE8723181.1"/>
    </source>
</evidence>
<dbReference type="AlphaFoldDB" id="A0A6A3C597"/>
<dbReference type="PANTHER" id="PTHR34371">
    <property type="entry name" value="OS01G0551000 PROTEIN"/>
    <property type="match status" value="1"/>
</dbReference>
<feature type="compositionally biased region" description="Polar residues" evidence="1">
    <location>
        <begin position="532"/>
        <end position="550"/>
    </location>
</feature>
<evidence type="ECO:0000256" key="1">
    <source>
        <dbReference type="SAM" id="MobiDB-lite"/>
    </source>
</evidence>
<feature type="compositionally biased region" description="Pro residues" evidence="1">
    <location>
        <begin position="229"/>
        <end position="238"/>
    </location>
</feature>
<feature type="region of interest" description="Disordered" evidence="1">
    <location>
        <begin position="481"/>
        <end position="578"/>
    </location>
</feature>
<feature type="compositionally biased region" description="Polar residues" evidence="1">
    <location>
        <begin position="29"/>
        <end position="39"/>
    </location>
</feature>
<dbReference type="GO" id="GO:0016301">
    <property type="term" value="F:kinase activity"/>
    <property type="evidence" value="ECO:0007669"/>
    <property type="project" value="UniProtKB-KW"/>
</dbReference>
<reference evidence="2" key="1">
    <citation type="submission" date="2019-09" db="EMBL/GenBank/DDBJ databases">
        <title>Draft genome information of white flower Hibiscus syriacus.</title>
        <authorList>
            <person name="Kim Y.-M."/>
        </authorList>
    </citation>
    <scope>NUCLEOTIDE SEQUENCE [LARGE SCALE GENOMIC DNA]</scope>
    <source>
        <strain evidence="2">YM2019G1</strain>
    </source>
</reference>
<protein>
    <submittedName>
        <fullName evidence="2">Wall-associated receptor kinase 1-like</fullName>
    </submittedName>
</protein>
<dbReference type="EMBL" id="VEPZ02000539">
    <property type="protein sequence ID" value="KAE8723181.1"/>
    <property type="molecule type" value="Genomic_DNA"/>
</dbReference>
<evidence type="ECO:0000313" key="3">
    <source>
        <dbReference type="Proteomes" id="UP000436088"/>
    </source>
</evidence>
<organism evidence="2 3">
    <name type="scientific">Hibiscus syriacus</name>
    <name type="common">Rose of Sharon</name>
    <dbReference type="NCBI Taxonomy" id="106335"/>
    <lineage>
        <taxon>Eukaryota</taxon>
        <taxon>Viridiplantae</taxon>
        <taxon>Streptophyta</taxon>
        <taxon>Embryophyta</taxon>
        <taxon>Tracheophyta</taxon>
        <taxon>Spermatophyta</taxon>
        <taxon>Magnoliopsida</taxon>
        <taxon>eudicotyledons</taxon>
        <taxon>Gunneridae</taxon>
        <taxon>Pentapetalae</taxon>
        <taxon>rosids</taxon>
        <taxon>malvids</taxon>
        <taxon>Malvales</taxon>
        <taxon>Malvaceae</taxon>
        <taxon>Malvoideae</taxon>
        <taxon>Hibiscus</taxon>
    </lineage>
</organism>